<evidence type="ECO:0000313" key="5">
    <source>
        <dbReference type="Proteomes" id="UP000030012"/>
    </source>
</evidence>
<accession>A0A0A0I747</accession>
<reference evidence="4 5" key="1">
    <citation type="submission" date="2014-01" db="EMBL/GenBank/DDBJ databases">
        <title>Plasmidome dynamics in the species complex Clostridium novyi sensu lato converts strains of independent lineages into distinctly different pathogens.</title>
        <authorList>
            <person name="Skarin H."/>
            <person name="Segerman B."/>
        </authorList>
    </citation>
    <scope>NUCLEOTIDE SEQUENCE [LARGE SCALE GENOMIC DNA]</scope>
    <source>
        <strain evidence="4 5">4552</strain>
    </source>
</reference>
<comment type="similarity">
    <text evidence="1">Belongs to the peptidase M16 family.</text>
</comment>
<dbReference type="SUPFAM" id="SSF63411">
    <property type="entry name" value="LuxS/MPP-like metallohydrolase"/>
    <property type="match status" value="2"/>
</dbReference>
<dbReference type="RefSeq" id="WP_039253728.1">
    <property type="nucleotide sequence ID" value="NZ_JENJ01000013.1"/>
</dbReference>
<evidence type="ECO:0000313" key="4">
    <source>
        <dbReference type="EMBL" id="KGM97214.1"/>
    </source>
</evidence>
<comment type="caution">
    <text evidence="4">The sequence shown here is derived from an EMBL/GenBank/DDBJ whole genome shotgun (WGS) entry which is preliminary data.</text>
</comment>
<dbReference type="InterPro" id="IPR007863">
    <property type="entry name" value="Peptidase_M16_C"/>
</dbReference>
<feature type="domain" description="Peptidase M16 C-terminal" evidence="3">
    <location>
        <begin position="162"/>
        <end position="337"/>
    </location>
</feature>
<dbReference type="EMBL" id="JENJ01000013">
    <property type="protein sequence ID" value="KGM97214.1"/>
    <property type="molecule type" value="Genomic_DNA"/>
</dbReference>
<dbReference type="GO" id="GO:0046872">
    <property type="term" value="F:metal ion binding"/>
    <property type="evidence" value="ECO:0007669"/>
    <property type="project" value="InterPro"/>
</dbReference>
<organism evidence="4 5">
    <name type="scientific">Clostridium novyi A str. 4552</name>
    <dbReference type="NCBI Taxonomy" id="1444289"/>
    <lineage>
        <taxon>Bacteria</taxon>
        <taxon>Bacillati</taxon>
        <taxon>Bacillota</taxon>
        <taxon>Clostridia</taxon>
        <taxon>Eubacteriales</taxon>
        <taxon>Clostridiaceae</taxon>
        <taxon>Clostridium</taxon>
    </lineage>
</organism>
<gene>
    <name evidence="4" type="ORF">Z968_04215</name>
</gene>
<dbReference type="OrthoDB" id="9811314at2"/>
<evidence type="ECO:0000256" key="1">
    <source>
        <dbReference type="ARBA" id="ARBA00007261"/>
    </source>
</evidence>
<dbReference type="Gene3D" id="3.30.830.10">
    <property type="entry name" value="Metalloenzyme, LuxS/M16 peptidase-like"/>
    <property type="match status" value="2"/>
</dbReference>
<dbReference type="AlphaFoldDB" id="A0A0A0I747"/>
<evidence type="ECO:0000259" key="2">
    <source>
        <dbReference type="Pfam" id="PF00675"/>
    </source>
</evidence>
<dbReference type="Pfam" id="PF00675">
    <property type="entry name" value="Peptidase_M16"/>
    <property type="match status" value="1"/>
</dbReference>
<sequence length="405" mass="46838">MKKHILKNGINLYYVKREGTISSFCIGFNAGALVEREKMGIAHAVEHMVFKGTKNNTESEINSICDRIFGFNNAMTNYPYVIYYGTTLSSDFNEGFSVYSDIVLNPIFPEEGFKEEINVILEELKEWKDDPYQECEDELFYNAFKQRRIKDLIIGNRKSVSSITLDDIRKFYEKYYVPNNCVISVVSSLEFEEVLNTVNKHFDKWNKRSKLDDVKLYENNVPGIYTKMRNDLNGAKIQYCFPIHSLSDEEIKILKIFNSKFGDGTSSILFDEVRTKNGLVYDIRSNIKNENGIKLFTITLGTSKDNIEKSIELINKNIEDVKYKKGIFTEECINNIIKNINLKKELSLERSIELSKKIVTEKIMFNSTKGVFNEFVKNKTISEDKVLTIISKILKNPSIQVLMPE</sequence>
<dbReference type="InterPro" id="IPR011249">
    <property type="entry name" value="Metalloenz_LuxS/M16"/>
</dbReference>
<feature type="domain" description="Peptidase M16 N-terminal" evidence="2">
    <location>
        <begin position="19"/>
        <end position="151"/>
    </location>
</feature>
<dbReference type="InterPro" id="IPR050361">
    <property type="entry name" value="MPP/UQCRC_Complex"/>
</dbReference>
<dbReference type="InterPro" id="IPR011765">
    <property type="entry name" value="Pept_M16_N"/>
</dbReference>
<dbReference type="PANTHER" id="PTHR11851">
    <property type="entry name" value="METALLOPROTEASE"/>
    <property type="match status" value="1"/>
</dbReference>
<dbReference type="Proteomes" id="UP000030012">
    <property type="component" value="Unassembled WGS sequence"/>
</dbReference>
<dbReference type="PANTHER" id="PTHR11851:SF49">
    <property type="entry name" value="MITOCHONDRIAL-PROCESSING PEPTIDASE SUBUNIT ALPHA"/>
    <property type="match status" value="1"/>
</dbReference>
<proteinExistence type="inferred from homology"/>
<evidence type="ECO:0000259" key="3">
    <source>
        <dbReference type="Pfam" id="PF05193"/>
    </source>
</evidence>
<dbReference type="Pfam" id="PF05193">
    <property type="entry name" value="Peptidase_M16_C"/>
    <property type="match status" value="1"/>
</dbReference>
<protein>
    <submittedName>
        <fullName evidence="4">Peptidase M16</fullName>
    </submittedName>
</protein>
<name>A0A0A0I747_CLONO</name>